<sequence length="115" mass="13672">MLCCRTHGQLREEIIKRQFAPNVRIRFPNAKDLVCLFEDMRVNAHTHLHYFVFVMLEKQANLATASDKHILAKTLLRESCQWLWDMLMDCYSEMQQYEVDIYHNIGHALSIHHTV</sequence>
<evidence type="ECO:0000313" key="2">
    <source>
        <dbReference type="Proteomes" id="UP000023152"/>
    </source>
</evidence>
<evidence type="ECO:0000313" key="1">
    <source>
        <dbReference type="EMBL" id="ETO02821.1"/>
    </source>
</evidence>
<reference evidence="1 2" key="1">
    <citation type="journal article" date="2013" name="Curr. Biol.">
        <title>The Genome of the Foraminiferan Reticulomyxa filosa.</title>
        <authorList>
            <person name="Glockner G."/>
            <person name="Hulsmann N."/>
            <person name="Schleicher M."/>
            <person name="Noegel A.A."/>
            <person name="Eichinger L."/>
            <person name="Gallinger C."/>
            <person name="Pawlowski J."/>
            <person name="Sierra R."/>
            <person name="Euteneuer U."/>
            <person name="Pillet L."/>
            <person name="Moustafa A."/>
            <person name="Platzer M."/>
            <person name="Groth M."/>
            <person name="Szafranski K."/>
            <person name="Schliwa M."/>
        </authorList>
    </citation>
    <scope>NUCLEOTIDE SEQUENCE [LARGE SCALE GENOMIC DNA]</scope>
</reference>
<comment type="caution">
    <text evidence="1">The sequence shown here is derived from an EMBL/GenBank/DDBJ whole genome shotgun (WGS) entry which is preliminary data.</text>
</comment>
<organism evidence="1 2">
    <name type="scientific">Reticulomyxa filosa</name>
    <dbReference type="NCBI Taxonomy" id="46433"/>
    <lineage>
        <taxon>Eukaryota</taxon>
        <taxon>Sar</taxon>
        <taxon>Rhizaria</taxon>
        <taxon>Retaria</taxon>
        <taxon>Foraminifera</taxon>
        <taxon>Monothalamids</taxon>
        <taxon>Reticulomyxidae</taxon>
        <taxon>Reticulomyxa</taxon>
    </lineage>
</organism>
<protein>
    <submittedName>
        <fullName evidence="1">Uncharacterized protein</fullName>
    </submittedName>
</protein>
<keyword evidence="2" id="KW-1185">Reference proteome</keyword>
<dbReference type="AlphaFoldDB" id="X6LN74"/>
<name>X6LN74_RETFI</name>
<gene>
    <name evidence="1" type="ORF">RFI_34592</name>
</gene>
<feature type="non-terminal residue" evidence="1">
    <location>
        <position position="115"/>
    </location>
</feature>
<proteinExistence type="predicted"/>
<dbReference type="EMBL" id="ASPP01034837">
    <property type="protein sequence ID" value="ETO02821.1"/>
    <property type="molecule type" value="Genomic_DNA"/>
</dbReference>
<dbReference type="Proteomes" id="UP000023152">
    <property type="component" value="Unassembled WGS sequence"/>
</dbReference>
<accession>X6LN74</accession>